<feature type="compositionally biased region" description="Polar residues" evidence="1">
    <location>
        <begin position="196"/>
        <end position="206"/>
    </location>
</feature>
<gene>
    <name evidence="2" type="ORF">SEMRO_475_G150320.1</name>
</gene>
<feature type="compositionally biased region" description="Polar residues" evidence="1">
    <location>
        <begin position="1"/>
        <end position="11"/>
    </location>
</feature>
<accession>A0A9N8HEI3</accession>
<feature type="compositionally biased region" description="Basic and acidic residues" evidence="1">
    <location>
        <begin position="84"/>
        <end position="106"/>
    </location>
</feature>
<reference evidence="2" key="1">
    <citation type="submission" date="2020-06" db="EMBL/GenBank/DDBJ databases">
        <authorList>
            <consortium name="Plant Systems Biology data submission"/>
        </authorList>
    </citation>
    <scope>NUCLEOTIDE SEQUENCE</scope>
    <source>
        <strain evidence="2">D6</strain>
    </source>
</reference>
<sequence length="232" mass="25890">MMLGNDFSSSAGHDDPQQQQQQQESQRNVYPVPTNSQMFRSITSRVNDDNDDDDDDSYQVPLGWSTNGPVVDDEHLATAAPQGQHDDDKERYHDQHDIESGRRQRTDTPSQLNKQSPGENGPVGHTQQLDKKERTPKQNAPVDAQLNKASPVENPKNQDGCEKQQQPTTSKDNNTPFINPPNPAIRENELDISDLSLPQHSQSSYLDISGLTHKSPPSSHLDVSQLSFESFP</sequence>
<dbReference type="EMBL" id="CAICTM010000474">
    <property type="protein sequence ID" value="CAB9511226.1"/>
    <property type="molecule type" value="Genomic_DNA"/>
</dbReference>
<organism evidence="2 3">
    <name type="scientific">Seminavis robusta</name>
    <dbReference type="NCBI Taxonomy" id="568900"/>
    <lineage>
        <taxon>Eukaryota</taxon>
        <taxon>Sar</taxon>
        <taxon>Stramenopiles</taxon>
        <taxon>Ochrophyta</taxon>
        <taxon>Bacillariophyta</taxon>
        <taxon>Bacillariophyceae</taxon>
        <taxon>Bacillariophycidae</taxon>
        <taxon>Naviculales</taxon>
        <taxon>Naviculaceae</taxon>
        <taxon>Seminavis</taxon>
    </lineage>
</organism>
<evidence type="ECO:0000313" key="3">
    <source>
        <dbReference type="Proteomes" id="UP001153069"/>
    </source>
</evidence>
<feature type="compositionally biased region" description="Polar residues" evidence="1">
    <location>
        <begin position="107"/>
        <end position="118"/>
    </location>
</feature>
<feature type="compositionally biased region" description="Polar residues" evidence="1">
    <location>
        <begin position="163"/>
        <end position="177"/>
    </location>
</feature>
<evidence type="ECO:0000313" key="2">
    <source>
        <dbReference type="EMBL" id="CAB9511226.1"/>
    </source>
</evidence>
<name>A0A9N8HEI3_9STRA</name>
<dbReference type="AlphaFoldDB" id="A0A9N8HEI3"/>
<comment type="caution">
    <text evidence="2">The sequence shown here is derived from an EMBL/GenBank/DDBJ whole genome shotgun (WGS) entry which is preliminary data.</text>
</comment>
<proteinExistence type="predicted"/>
<feature type="region of interest" description="Disordered" evidence="1">
    <location>
        <begin position="1"/>
        <end position="232"/>
    </location>
</feature>
<evidence type="ECO:0000256" key="1">
    <source>
        <dbReference type="SAM" id="MobiDB-lite"/>
    </source>
</evidence>
<dbReference type="Proteomes" id="UP001153069">
    <property type="component" value="Unassembled WGS sequence"/>
</dbReference>
<keyword evidence="3" id="KW-1185">Reference proteome</keyword>
<protein>
    <submittedName>
        <fullName evidence="2">Uncharacterized protein</fullName>
    </submittedName>
</protein>
<feature type="compositionally biased region" description="Polar residues" evidence="1">
    <location>
        <begin position="24"/>
        <end position="45"/>
    </location>
</feature>
<feature type="compositionally biased region" description="Polar residues" evidence="1">
    <location>
        <begin position="215"/>
        <end position="232"/>
    </location>
</feature>